<evidence type="ECO:0000313" key="1">
    <source>
        <dbReference type="EMBL" id="KDQ30539.1"/>
    </source>
</evidence>
<dbReference type="VEuPathDB" id="FungiDB:PLEOSDRAFT_25159"/>
<sequence length="309" mass="34887">MLFSSKTFECDSPDFAIYSIPDNEQFLVRRDILNGSQVFNDMFACCSSGGSTDTPLDQLKIDEKAETLHLLLQLLHSPPPAPIQIHIKNESEISQIRTRTHESDSMIPWPLLPALLHLADKYMLSQHLVDSLHEHLLAHAPVYPLEVYGFACQHGLDRIATKASKYIPPVAGFSIQEIKVIPTVEAYHRLVQLQDNRVKAMRKILLEEDMFPFNYGICLPHHEEARALWDKARRRLIGRIETDTDVGGEMAYVSESFDSCDACSKACTAAVEMLSVREPYRFFLASTDASIKYKCSRVTKGIKLKAPPV</sequence>
<protein>
    <recommendedName>
        <fullName evidence="3">BTB domain-containing protein</fullName>
    </recommendedName>
</protein>
<evidence type="ECO:0000313" key="2">
    <source>
        <dbReference type="Proteomes" id="UP000027073"/>
    </source>
</evidence>
<dbReference type="InParanoid" id="A0A067NRI7"/>
<dbReference type="Proteomes" id="UP000027073">
    <property type="component" value="Unassembled WGS sequence"/>
</dbReference>
<evidence type="ECO:0008006" key="3">
    <source>
        <dbReference type="Google" id="ProtNLM"/>
    </source>
</evidence>
<dbReference type="HOGENOM" id="CLU_084530_0_0_1"/>
<organism evidence="1 2">
    <name type="scientific">Pleurotus ostreatus (strain PC15)</name>
    <name type="common">Oyster mushroom</name>
    <dbReference type="NCBI Taxonomy" id="1137138"/>
    <lineage>
        <taxon>Eukaryota</taxon>
        <taxon>Fungi</taxon>
        <taxon>Dikarya</taxon>
        <taxon>Basidiomycota</taxon>
        <taxon>Agaricomycotina</taxon>
        <taxon>Agaricomycetes</taxon>
        <taxon>Agaricomycetidae</taxon>
        <taxon>Agaricales</taxon>
        <taxon>Pleurotineae</taxon>
        <taxon>Pleurotaceae</taxon>
        <taxon>Pleurotus</taxon>
    </lineage>
</organism>
<dbReference type="EMBL" id="KL198006">
    <property type="protein sequence ID" value="KDQ30539.1"/>
    <property type="molecule type" value="Genomic_DNA"/>
</dbReference>
<reference evidence="2" key="1">
    <citation type="journal article" date="2014" name="Proc. Natl. Acad. Sci. U.S.A.">
        <title>Extensive sampling of basidiomycete genomes demonstrates inadequacy of the white-rot/brown-rot paradigm for wood decay fungi.</title>
        <authorList>
            <person name="Riley R."/>
            <person name="Salamov A.A."/>
            <person name="Brown D.W."/>
            <person name="Nagy L.G."/>
            <person name="Floudas D."/>
            <person name="Held B.W."/>
            <person name="Levasseur A."/>
            <person name="Lombard V."/>
            <person name="Morin E."/>
            <person name="Otillar R."/>
            <person name="Lindquist E.A."/>
            <person name="Sun H."/>
            <person name="LaButti K.M."/>
            <person name="Schmutz J."/>
            <person name="Jabbour D."/>
            <person name="Luo H."/>
            <person name="Baker S.E."/>
            <person name="Pisabarro A.G."/>
            <person name="Walton J.D."/>
            <person name="Blanchette R.A."/>
            <person name="Henrissat B."/>
            <person name="Martin F."/>
            <person name="Cullen D."/>
            <person name="Hibbett D.S."/>
            <person name="Grigoriev I.V."/>
        </authorList>
    </citation>
    <scope>NUCLEOTIDE SEQUENCE [LARGE SCALE GENOMIC DNA]</scope>
    <source>
        <strain evidence="2">PC15</strain>
    </source>
</reference>
<proteinExistence type="predicted"/>
<dbReference type="Gene3D" id="3.30.710.10">
    <property type="entry name" value="Potassium Channel Kv1.1, Chain A"/>
    <property type="match status" value="1"/>
</dbReference>
<gene>
    <name evidence="1" type="ORF">PLEOSDRAFT_25159</name>
</gene>
<name>A0A067NRI7_PLEO1</name>
<dbReference type="AlphaFoldDB" id="A0A067NRI7"/>
<dbReference type="OrthoDB" id="3335429at2759"/>
<accession>A0A067NRI7</accession>
<dbReference type="InterPro" id="IPR011333">
    <property type="entry name" value="SKP1/BTB/POZ_sf"/>
</dbReference>